<evidence type="ECO:0000256" key="4">
    <source>
        <dbReference type="ARBA" id="ARBA00023163"/>
    </source>
</evidence>
<keyword evidence="4" id="KW-0804">Transcription</keyword>
<dbReference type="InterPro" id="IPR058163">
    <property type="entry name" value="LysR-type_TF_proteobact-type"/>
</dbReference>
<dbReference type="PROSITE" id="PS50931">
    <property type="entry name" value="HTH_LYSR"/>
    <property type="match status" value="1"/>
</dbReference>
<dbReference type="SUPFAM" id="SSF53850">
    <property type="entry name" value="Periplasmic binding protein-like II"/>
    <property type="match status" value="1"/>
</dbReference>
<comment type="caution">
    <text evidence="6">The sequence shown here is derived from an EMBL/GenBank/DDBJ whole genome shotgun (WGS) entry which is preliminary data.</text>
</comment>
<dbReference type="Gene3D" id="3.40.190.290">
    <property type="match status" value="1"/>
</dbReference>
<dbReference type="GO" id="GO:0043565">
    <property type="term" value="F:sequence-specific DNA binding"/>
    <property type="evidence" value="ECO:0007669"/>
    <property type="project" value="TreeGrafter"/>
</dbReference>
<dbReference type="Gene3D" id="1.10.10.10">
    <property type="entry name" value="Winged helix-like DNA-binding domain superfamily/Winged helix DNA-binding domain"/>
    <property type="match status" value="1"/>
</dbReference>
<dbReference type="InterPro" id="IPR036390">
    <property type="entry name" value="WH_DNA-bd_sf"/>
</dbReference>
<keyword evidence="7" id="KW-1185">Reference proteome</keyword>
<evidence type="ECO:0000313" key="6">
    <source>
        <dbReference type="EMBL" id="MTW03018.1"/>
    </source>
</evidence>
<sequence>MDKMRSMEVFVRVVDAGSFTAAARQLAISTVMVSKHIAALEKLVGARLLYRTTRSLSLTEIGIRYCDECRHILQLVEAAEKGAQAMRATPRGTIKLSTPAAFGGHCLAPALADYLARYPDVSVELELSNRAADLVEEGLDAIVRIGDLKDSALVARPLRPTRMVICAAPSYLARRGTPQTPADLGRHDSVDFQHWRRDVRWRLKGMEPGAPLPVSRLRSNQGPALRQAALAGLGLVMQAEVVLADDIAAGRLVPVLREYMPEPRPMHLMYPRDRQATPKLSSFVEFVVDRFGA</sequence>
<keyword evidence="2" id="KW-0805">Transcription regulation</keyword>
<dbReference type="FunFam" id="3.40.190.290:FF:000001">
    <property type="entry name" value="Transcriptional regulator, LysR family"/>
    <property type="match status" value="1"/>
</dbReference>
<dbReference type="Pfam" id="PF00126">
    <property type="entry name" value="HTH_1"/>
    <property type="match status" value="1"/>
</dbReference>
<keyword evidence="3" id="KW-0238">DNA-binding</keyword>
<comment type="similarity">
    <text evidence="1">Belongs to the LysR transcriptional regulatory family.</text>
</comment>
<dbReference type="GO" id="GO:0003700">
    <property type="term" value="F:DNA-binding transcription factor activity"/>
    <property type="evidence" value="ECO:0007669"/>
    <property type="project" value="InterPro"/>
</dbReference>
<dbReference type="PANTHER" id="PTHR30537:SF5">
    <property type="entry name" value="HTH-TYPE TRANSCRIPTIONAL ACTIVATOR TTDR-RELATED"/>
    <property type="match status" value="1"/>
</dbReference>
<dbReference type="PANTHER" id="PTHR30537">
    <property type="entry name" value="HTH-TYPE TRANSCRIPTIONAL REGULATOR"/>
    <property type="match status" value="1"/>
</dbReference>
<dbReference type="FunFam" id="1.10.10.10:FF:000001">
    <property type="entry name" value="LysR family transcriptional regulator"/>
    <property type="match status" value="1"/>
</dbReference>
<protein>
    <submittedName>
        <fullName evidence="6">LysR family transcriptional regulator</fullName>
    </submittedName>
</protein>
<evidence type="ECO:0000313" key="7">
    <source>
        <dbReference type="Proteomes" id="UP000484015"/>
    </source>
</evidence>
<proteinExistence type="inferred from homology"/>
<dbReference type="CDD" id="cd08477">
    <property type="entry name" value="PBP2_CrgA_like_8"/>
    <property type="match status" value="1"/>
</dbReference>
<dbReference type="EMBL" id="WNLA01000007">
    <property type="protein sequence ID" value="MTW03018.1"/>
    <property type="molecule type" value="Genomic_DNA"/>
</dbReference>
<dbReference type="InterPro" id="IPR000847">
    <property type="entry name" value="LysR_HTH_N"/>
</dbReference>
<evidence type="ECO:0000256" key="2">
    <source>
        <dbReference type="ARBA" id="ARBA00023015"/>
    </source>
</evidence>
<accession>A0A6L6Q1A5</accession>
<dbReference type="AlphaFoldDB" id="A0A6L6Q1A5"/>
<dbReference type="GO" id="GO:0006351">
    <property type="term" value="P:DNA-templated transcription"/>
    <property type="evidence" value="ECO:0007669"/>
    <property type="project" value="TreeGrafter"/>
</dbReference>
<evidence type="ECO:0000259" key="5">
    <source>
        <dbReference type="PROSITE" id="PS50931"/>
    </source>
</evidence>
<dbReference type="InterPro" id="IPR005119">
    <property type="entry name" value="LysR_subst-bd"/>
</dbReference>
<evidence type="ECO:0000256" key="3">
    <source>
        <dbReference type="ARBA" id="ARBA00023125"/>
    </source>
</evidence>
<name>A0A6L6Q1A5_9BURK</name>
<evidence type="ECO:0000256" key="1">
    <source>
        <dbReference type="ARBA" id="ARBA00009437"/>
    </source>
</evidence>
<dbReference type="RefSeq" id="WP_170305625.1">
    <property type="nucleotide sequence ID" value="NZ_WNLA01000007.1"/>
</dbReference>
<dbReference type="Pfam" id="PF03466">
    <property type="entry name" value="LysR_substrate"/>
    <property type="match status" value="1"/>
</dbReference>
<feature type="domain" description="HTH lysR-type" evidence="5">
    <location>
        <begin position="1"/>
        <end position="59"/>
    </location>
</feature>
<dbReference type="Proteomes" id="UP000484015">
    <property type="component" value="Unassembled WGS sequence"/>
</dbReference>
<dbReference type="InterPro" id="IPR036388">
    <property type="entry name" value="WH-like_DNA-bd_sf"/>
</dbReference>
<dbReference type="SUPFAM" id="SSF46785">
    <property type="entry name" value="Winged helix' DNA-binding domain"/>
    <property type="match status" value="1"/>
</dbReference>
<gene>
    <name evidence="6" type="ORF">GM668_13080</name>
</gene>
<organism evidence="6 7">
    <name type="scientific">Pseudoduganella ginsengisoli</name>
    <dbReference type="NCBI Taxonomy" id="1462440"/>
    <lineage>
        <taxon>Bacteria</taxon>
        <taxon>Pseudomonadati</taxon>
        <taxon>Pseudomonadota</taxon>
        <taxon>Betaproteobacteria</taxon>
        <taxon>Burkholderiales</taxon>
        <taxon>Oxalobacteraceae</taxon>
        <taxon>Telluria group</taxon>
        <taxon>Pseudoduganella</taxon>
    </lineage>
</organism>
<reference evidence="6 7" key="1">
    <citation type="submission" date="2019-11" db="EMBL/GenBank/DDBJ databases">
        <title>Type strains purchased from KCTC, JCM and DSMZ.</title>
        <authorList>
            <person name="Lu H."/>
        </authorList>
    </citation>
    <scope>NUCLEOTIDE SEQUENCE [LARGE SCALE GENOMIC DNA]</scope>
    <source>
        <strain evidence="6 7">KCTC 42409</strain>
    </source>
</reference>